<dbReference type="InterPro" id="IPR041218">
    <property type="entry name" value="DUF5606"/>
</dbReference>
<comment type="caution">
    <text evidence="4">The sequence shown here is derived from an EMBL/GenBank/DDBJ whole genome shotgun (WGS) entry which is preliminary data.</text>
</comment>
<reference evidence="4 5" key="1">
    <citation type="submission" date="2020-08" db="EMBL/GenBank/DDBJ databases">
        <title>Genomic Encyclopedia of Type Strains, Phase IV (KMG-IV): sequencing the most valuable type-strain genomes for metagenomic binning, comparative biology and taxonomic classification.</title>
        <authorList>
            <person name="Goeker M."/>
        </authorList>
    </citation>
    <scope>NUCLEOTIDE SEQUENCE [LARGE SCALE GENOMIC DNA]</scope>
    <source>
        <strain evidence="4 5">DSM 105074</strain>
    </source>
</reference>
<organism evidence="4 5">
    <name type="scientific">Rhabdobacter roseus</name>
    <dbReference type="NCBI Taxonomy" id="1655419"/>
    <lineage>
        <taxon>Bacteria</taxon>
        <taxon>Pseudomonadati</taxon>
        <taxon>Bacteroidota</taxon>
        <taxon>Cytophagia</taxon>
        <taxon>Cytophagales</taxon>
        <taxon>Cytophagaceae</taxon>
        <taxon>Rhabdobacter</taxon>
    </lineage>
</organism>
<dbReference type="Proteomes" id="UP000557307">
    <property type="component" value="Unassembled WGS sequence"/>
</dbReference>
<feature type="domain" description="DUF6852" evidence="3">
    <location>
        <begin position="62"/>
        <end position="133"/>
    </location>
</feature>
<evidence type="ECO:0008006" key="6">
    <source>
        <dbReference type="Google" id="ProtNLM"/>
    </source>
</evidence>
<dbReference type="Gene3D" id="2.30.30.730">
    <property type="match status" value="1"/>
</dbReference>
<dbReference type="Gene3D" id="1.10.10.1650">
    <property type="match status" value="1"/>
</dbReference>
<dbReference type="InterPro" id="IPR049280">
    <property type="entry name" value="DUF6852"/>
</dbReference>
<accession>A0A840TPN1</accession>
<name>A0A840TPN1_9BACT</name>
<evidence type="ECO:0000256" key="1">
    <source>
        <dbReference type="SAM" id="MobiDB-lite"/>
    </source>
</evidence>
<feature type="compositionally biased region" description="Basic and acidic residues" evidence="1">
    <location>
        <begin position="151"/>
        <end position="166"/>
    </location>
</feature>
<protein>
    <recommendedName>
        <fullName evidence="6">DUF5606 domain-containing protein</fullName>
    </recommendedName>
</protein>
<evidence type="ECO:0000259" key="2">
    <source>
        <dbReference type="Pfam" id="PF18347"/>
    </source>
</evidence>
<sequence length="182" mass="20168">MSVKEETLGMELLKEIANISGKSGLYRIMKPSRSGVIVESLNEKKEKTMIGPTARVSVLKDVSVFTEGEQDSVPLADIFLRIREQHGELVELDTKTASDKDLTEFLDGILPDFDRSRVYVSDIKKIIIWYNLLSQYAPAAFAEAAPEEPAAEAKDEVPTETEKVEEVPTEPTKAPAKKSKKG</sequence>
<feature type="region of interest" description="Disordered" evidence="1">
    <location>
        <begin position="143"/>
        <end position="182"/>
    </location>
</feature>
<dbReference type="InterPro" id="IPR049282">
    <property type="entry name" value="BVU_3817_N_sf"/>
</dbReference>
<feature type="domain" description="DUF5606" evidence="2">
    <location>
        <begin position="13"/>
        <end position="59"/>
    </location>
</feature>
<gene>
    <name evidence="4" type="ORF">HNQ92_003003</name>
</gene>
<evidence type="ECO:0000313" key="5">
    <source>
        <dbReference type="Proteomes" id="UP000557307"/>
    </source>
</evidence>
<keyword evidence="5" id="KW-1185">Reference proteome</keyword>
<dbReference type="InterPro" id="IPR049281">
    <property type="entry name" value="BVU_3817-like_C_sf"/>
</dbReference>
<evidence type="ECO:0000313" key="4">
    <source>
        <dbReference type="EMBL" id="MBB5284855.1"/>
    </source>
</evidence>
<dbReference type="AlphaFoldDB" id="A0A840TPN1"/>
<proteinExistence type="predicted"/>
<dbReference type="Pfam" id="PF21186">
    <property type="entry name" value="DUF6852"/>
    <property type="match status" value="1"/>
</dbReference>
<evidence type="ECO:0000259" key="3">
    <source>
        <dbReference type="Pfam" id="PF21186"/>
    </source>
</evidence>
<dbReference type="Pfam" id="PF18347">
    <property type="entry name" value="DUF5606"/>
    <property type="match status" value="1"/>
</dbReference>
<dbReference type="EMBL" id="JACHGF010000004">
    <property type="protein sequence ID" value="MBB5284855.1"/>
    <property type="molecule type" value="Genomic_DNA"/>
</dbReference>